<evidence type="ECO:0000313" key="2">
    <source>
        <dbReference type="Proteomes" id="UP000593567"/>
    </source>
</evidence>
<dbReference type="Proteomes" id="UP000593567">
    <property type="component" value="Unassembled WGS sequence"/>
</dbReference>
<dbReference type="EMBL" id="VXIV02000235">
    <property type="protein sequence ID" value="KAF6039594.1"/>
    <property type="molecule type" value="Genomic_DNA"/>
</dbReference>
<gene>
    <name evidence="1" type="ORF">EB796_002105</name>
</gene>
<keyword evidence="2" id="KW-1185">Reference proteome</keyword>
<protein>
    <submittedName>
        <fullName evidence="1">Uncharacterized protein</fullName>
    </submittedName>
</protein>
<comment type="caution">
    <text evidence="1">The sequence shown here is derived from an EMBL/GenBank/DDBJ whole genome shotgun (WGS) entry which is preliminary data.</text>
</comment>
<sequence length="75" mass="8614">MIFTHNHNDCTIIKLITCKAKLIKFLLQLESFHQTGGQPTSHLITSRLYADDTLLGCGHNRMWTIQTPRKYNSVV</sequence>
<name>A0A7J7KN62_BUGNE</name>
<accession>A0A7J7KN62</accession>
<evidence type="ECO:0000313" key="1">
    <source>
        <dbReference type="EMBL" id="KAF6039594.1"/>
    </source>
</evidence>
<dbReference type="AlphaFoldDB" id="A0A7J7KN62"/>
<proteinExistence type="predicted"/>
<reference evidence="1" key="1">
    <citation type="submission" date="2020-06" db="EMBL/GenBank/DDBJ databases">
        <title>Draft genome of Bugula neritina, a colonial animal packing powerful symbionts and potential medicines.</title>
        <authorList>
            <person name="Rayko M."/>
        </authorList>
    </citation>
    <scope>NUCLEOTIDE SEQUENCE [LARGE SCALE GENOMIC DNA]</scope>
    <source>
        <strain evidence="1">Kwan_BN1</strain>
    </source>
</reference>
<organism evidence="1 2">
    <name type="scientific">Bugula neritina</name>
    <name type="common">Brown bryozoan</name>
    <name type="synonym">Sertularia neritina</name>
    <dbReference type="NCBI Taxonomy" id="10212"/>
    <lineage>
        <taxon>Eukaryota</taxon>
        <taxon>Metazoa</taxon>
        <taxon>Spiralia</taxon>
        <taxon>Lophotrochozoa</taxon>
        <taxon>Bryozoa</taxon>
        <taxon>Gymnolaemata</taxon>
        <taxon>Cheilostomatida</taxon>
        <taxon>Flustrina</taxon>
        <taxon>Buguloidea</taxon>
        <taxon>Bugulidae</taxon>
        <taxon>Bugula</taxon>
    </lineage>
</organism>